<protein>
    <recommendedName>
        <fullName evidence="6">Aminotransferase</fullName>
        <ecNumber evidence="6">2.6.1.-</ecNumber>
    </recommendedName>
</protein>
<comment type="cofactor">
    <cofactor evidence="1 6">
        <name>pyridoxal 5'-phosphate</name>
        <dbReference type="ChEBI" id="CHEBI:597326"/>
    </cofactor>
</comment>
<dbReference type="SUPFAM" id="SSF53383">
    <property type="entry name" value="PLP-dependent transferases"/>
    <property type="match status" value="1"/>
</dbReference>
<evidence type="ECO:0000256" key="1">
    <source>
        <dbReference type="ARBA" id="ARBA00001933"/>
    </source>
</evidence>
<dbReference type="GO" id="GO:0006520">
    <property type="term" value="P:amino acid metabolic process"/>
    <property type="evidence" value="ECO:0007669"/>
    <property type="project" value="InterPro"/>
</dbReference>
<sequence>MQLAKRLDRISEPQTILMAKLGRELKAKGINVIDLSLGEPDFRTPQHICDAATKAMDEGYTKYPPVAGFPELRQAICTKLKRDNNLDYLPEEIMVSNGAKQVLANVIASIINPGDEAIIPTPYWVTYSSIVSLNQGANVFVAGAIENDFKITPQQLEAAITERSRLFIFSSPCNPTGTVYSKEELKALAEVFVKHPDIVIISDEIYEYINYIGKHESIAQFTELKDRVVVVNGFAKGFAMTGWRLGYMAAPVELVKACEKLQSSSTSGVNSIAQRAAITALLADLTPSMDMVAAFKQRKEYIIPAMAALPNVRISNPDGAFYAFPDISAYFGKSDGTTNVNNADDMAMYLLNTAHVIGVSGAAFGEPNCIRFSFAASMETLEEGVKRIKVALEALK</sequence>
<accession>A0A5M6CB44</accession>
<dbReference type="EC" id="2.6.1.-" evidence="6"/>
<evidence type="ECO:0000256" key="3">
    <source>
        <dbReference type="ARBA" id="ARBA00022576"/>
    </source>
</evidence>
<gene>
    <name evidence="8" type="ORF">F0919_15550</name>
</gene>
<dbReference type="GO" id="GO:0008483">
    <property type="term" value="F:transaminase activity"/>
    <property type="evidence" value="ECO:0007669"/>
    <property type="project" value="UniProtKB-KW"/>
</dbReference>
<dbReference type="InterPro" id="IPR004839">
    <property type="entry name" value="Aminotransferase_I/II_large"/>
</dbReference>
<evidence type="ECO:0000256" key="4">
    <source>
        <dbReference type="ARBA" id="ARBA00022679"/>
    </source>
</evidence>
<dbReference type="InterPro" id="IPR004838">
    <property type="entry name" value="NHTrfase_class1_PyrdxlP-BS"/>
</dbReference>
<evidence type="ECO:0000256" key="6">
    <source>
        <dbReference type="RuleBase" id="RU000481"/>
    </source>
</evidence>
<dbReference type="PANTHER" id="PTHR46383">
    <property type="entry name" value="ASPARTATE AMINOTRANSFERASE"/>
    <property type="match status" value="1"/>
</dbReference>
<dbReference type="EMBL" id="VWSH01000004">
    <property type="protein sequence ID" value="KAA5532213.1"/>
    <property type="molecule type" value="Genomic_DNA"/>
</dbReference>
<reference evidence="8 9" key="1">
    <citation type="submission" date="2019-09" db="EMBL/GenBank/DDBJ databases">
        <title>Genome sequence and assembly of Taibaiella sp.</title>
        <authorList>
            <person name="Chhetri G."/>
        </authorList>
    </citation>
    <scope>NUCLEOTIDE SEQUENCE [LARGE SCALE GENOMIC DNA]</scope>
    <source>
        <strain evidence="8 9">KVB11</strain>
    </source>
</reference>
<dbReference type="CDD" id="cd00609">
    <property type="entry name" value="AAT_like"/>
    <property type="match status" value="1"/>
</dbReference>
<dbReference type="InterPro" id="IPR015424">
    <property type="entry name" value="PyrdxlP-dep_Trfase"/>
</dbReference>
<dbReference type="Pfam" id="PF00155">
    <property type="entry name" value="Aminotran_1_2"/>
    <property type="match status" value="1"/>
</dbReference>
<evidence type="ECO:0000313" key="9">
    <source>
        <dbReference type="Proteomes" id="UP000323632"/>
    </source>
</evidence>
<dbReference type="InterPro" id="IPR050596">
    <property type="entry name" value="AspAT/PAT-like"/>
</dbReference>
<organism evidence="8 9">
    <name type="scientific">Taibaiella lutea</name>
    <dbReference type="NCBI Taxonomy" id="2608001"/>
    <lineage>
        <taxon>Bacteria</taxon>
        <taxon>Pseudomonadati</taxon>
        <taxon>Bacteroidota</taxon>
        <taxon>Chitinophagia</taxon>
        <taxon>Chitinophagales</taxon>
        <taxon>Chitinophagaceae</taxon>
        <taxon>Taibaiella</taxon>
    </lineage>
</organism>
<name>A0A5M6CB44_9BACT</name>
<dbReference type="Gene3D" id="3.90.1150.10">
    <property type="entry name" value="Aspartate Aminotransferase, domain 1"/>
    <property type="match status" value="1"/>
</dbReference>
<dbReference type="Proteomes" id="UP000323632">
    <property type="component" value="Unassembled WGS sequence"/>
</dbReference>
<dbReference type="Gene3D" id="3.40.640.10">
    <property type="entry name" value="Type I PLP-dependent aspartate aminotransferase-like (Major domain)"/>
    <property type="match status" value="1"/>
</dbReference>
<dbReference type="FunFam" id="3.40.640.10:FF:000033">
    <property type="entry name" value="Aspartate aminotransferase"/>
    <property type="match status" value="1"/>
</dbReference>
<feature type="domain" description="Aminotransferase class I/classII large" evidence="7">
    <location>
        <begin position="31"/>
        <end position="388"/>
    </location>
</feature>
<dbReference type="InterPro" id="IPR015421">
    <property type="entry name" value="PyrdxlP-dep_Trfase_major"/>
</dbReference>
<evidence type="ECO:0000259" key="7">
    <source>
        <dbReference type="Pfam" id="PF00155"/>
    </source>
</evidence>
<dbReference type="AlphaFoldDB" id="A0A5M6CB44"/>
<dbReference type="InterPro" id="IPR015422">
    <property type="entry name" value="PyrdxlP-dep_Trfase_small"/>
</dbReference>
<keyword evidence="3 6" id="KW-0032">Aminotransferase</keyword>
<dbReference type="RefSeq" id="WP_150033715.1">
    <property type="nucleotide sequence ID" value="NZ_VWSH01000004.1"/>
</dbReference>
<keyword evidence="4 6" id="KW-0808">Transferase</keyword>
<dbReference type="PANTHER" id="PTHR46383:SF1">
    <property type="entry name" value="ASPARTATE AMINOTRANSFERASE"/>
    <property type="match status" value="1"/>
</dbReference>
<dbReference type="PROSITE" id="PS00105">
    <property type="entry name" value="AA_TRANSFER_CLASS_1"/>
    <property type="match status" value="1"/>
</dbReference>
<comment type="caution">
    <text evidence="8">The sequence shown here is derived from an EMBL/GenBank/DDBJ whole genome shotgun (WGS) entry which is preliminary data.</text>
</comment>
<dbReference type="GO" id="GO:0030170">
    <property type="term" value="F:pyridoxal phosphate binding"/>
    <property type="evidence" value="ECO:0007669"/>
    <property type="project" value="InterPro"/>
</dbReference>
<keyword evidence="5" id="KW-0663">Pyridoxal phosphate</keyword>
<proteinExistence type="inferred from homology"/>
<evidence type="ECO:0000256" key="2">
    <source>
        <dbReference type="ARBA" id="ARBA00007441"/>
    </source>
</evidence>
<evidence type="ECO:0000313" key="8">
    <source>
        <dbReference type="EMBL" id="KAA5532213.1"/>
    </source>
</evidence>
<comment type="similarity">
    <text evidence="2 6">Belongs to the class-I pyridoxal-phosphate-dependent aminotransferase family.</text>
</comment>
<evidence type="ECO:0000256" key="5">
    <source>
        <dbReference type="ARBA" id="ARBA00022898"/>
    </source>
</evidence>
<keyword evidence="9" id="KW-1185">Reference proteome</keyword>